<evidence type="ECO:0000256" key="3">
    <source>
        <dbReference type="ARBA" id="ARBA00022737"/>
    </source>
</evidence>
<evidence type="ECO:0000256" key="6">
    <source>
        <dbReference type="SAM" id="MobiDB-lite"/>
    </source>
</evidence>
<dbReference type="GO" id="GO:0043124">
    <property type="term" value="P:negative regulation of canonical NF-kappaB signal transduction"/>
    <property type="evidence" value="ECO:0007669"/>
    <property type="project" value="InterPro"/>
</dbReference>
<feature type="compositionally biased region" description="Low complexity" evidence="6">
    <location>
        <begin position="202"/>
        <end position="219"/>
    </location>
</feature>
<feature type="compositionally biased region" description="Basic and acidic residues" evidence="6">
    <location>
        <begin position="306"/>
        <end position="348"/>
    </location>
</feature>
<dbReference type="GO" id="GO:0005634">
    <property type="term" value="C:nucleus"/>
    <property type="evidence" value="ECO:0007669"/>
    <property type="project" value="UniProtKB-SubCell"/>
</dbReference>
<keyword evidence="4" id="KW-0040">ANK repeat</keyword>
<evidence type="ECO:0000256" key="1">
    <source>
        <dbReference type="ARBA" id="ARBA00004123"/>
    </source>
</evidence>
<evidence type="ECO:0000313" key="7">
    <source>
        <dbReference type="EMBL" id="CAE6495579.1"/>
    </source>
</evidence>
<comment type="subcellular location">
    <subcellularLocation>
        <location evidence="1">Nucleus</location>
    </subcellularLocation>
</comment>
<feature type="compositionally biased region" description="Basic and acidic residues" evidence="6">
    <location>
        <begin position="221"/>
        <end position="236"/>
    </location>
</feature>
<dbReference type="OrthoDB" id="10249250at2759"/>
<proteinExistence type="predicted"/>
<dbReference type="EMBL" id="CAJMXA010003436">
    <property type="protein sequence ID" value="CAE6495579.1"/>
    <property type="molecule type" value="Genomic_DNA"/>
</dbReference>
<evidence type="ECO:0000313" key="8">
    <source>
        <dbReference type="Proteomes" id="UP000663853"/>
    </source>
</evidence>
<feature type="compositionally biased region" description="Low complexity" evidence="6">
    <location>
        <begin position="138"/>
        <end position="155"/>
    </location>
</feature>
<keyword evidence="3" id="KW-0677">Repeat</keyword>
<feature type="region of interest" description="Disordered" evidence="6">
    <location>
        <begin position="137"/>
        <end position="348"/>
    </location>
</feature>
<protein>
    <submittedName>
        <fullName evidence="7">Uncharacterized protein</fullName>
    </submittedName>
</protein>
<dbReference type="Proteomes" id="UP000663853">
    <property type="component" value="Unassembled WGS sequence"/>
</dbReference>
<keyword evidence="5" id="KW-0539">Nucleus</keyword>
<feature type="compositionally biased region" description="Basic and acidic residues" evidence="6">
    <location>
        <begin position="254"/>
        <end position="295"/>
    </location>
</feature>
<reference evidence="7" key="1">
    <citation type="submission" date="2021-01" db="EMBL/GenBank/DDBJ databases">
        <authorList>
            <person name="Kaushik A."/>
        </authorList>
    </citation>
    <scope>NUCLEOTIDE SEQUENCE</scope>
    <source>
        <strain evidence="7">AG6-10EEA</strain>
    </source>
</reference>
<keyword evidence="2" id="KW-0597">Phosphoprotein</keyword>
<sequence length="481" mass="54819">MSSFSYHHRSVSAEVISSADARVATFRIEEIPWYQEYQEGIEGTYLEQLAAHEAREAATTREAFEEGTTRLERDPTMPHSIDTWPRFNSYSTPPPSNYPLSGSKPYYTYGPATTPTKSHPSYVDHYRQASNASQTWLASAPSSARPTSSRNASSSVPLASRSGVASPTESHSRSRRNSMSRFQLPTADAYRSSKRDDERYAAARAQQHQQYADAQRQARLIAERDATPKRMEDRQRKAQATSWFEESQRLSGEAVRKQQEEQRHRADQERQRADDKLRREVQARAEEERGHERGRSQTHNPAAAATDKKWYQNTFRERSRDRRSKDERPERERAKSQGRAREAVEARERVGRDRFRSANSPSTVATAWTGYEKACTELMDSEQGKMSTNLTFYDIPWPVLGQANSFHDLTSQNIAAFLLSPDHSQGKSPKARLWAAILIWHPDKFAQKVLPRVSESHRPAIVAAVNIVSRIIIELTTSYAD</sequence>
<dbReference type="PANTHER" id="PTHR15263:SF1">
    <property type="entry name" value="NF-KAPPA-B INHIBITOR-LIKE PROTEIN 1"/>
    <property type="match status" value="1"/>
</dbReference>
<name>A0A8H3HBV0_9AGAM</name>
<dbReference type="PANTHER" id="PTHR15263">
    <property type="entry name" value="I-KAPPA-B-LIKE PROTEIN IKBL"/>
    <property type="match status" value="1"/>
</dbReference>
<comment type="caution">
    <text evidence="7">The sequence shown here is derived from an EMBL/GenBank/DDBJ whole genome shotgun (WGS) entry which is preliminary data.</text>
</comment>
<accession>A0A8H3HBV0</accession>
<dbReference type="InterPro" id="IPR038753">
    <property type="entry name" value="NFKBIL1"/>
</dbReference>
<evidence type="ECO:0000256" key="4">
    <source>
        <dbReference type="ARBA" id="ARBA00023043"/>
    </source>
</evidence>
<feature type="region of interest" description="Disordered" evidence="6">
    <location>
        <begin position="57"/>
        <end position="89"/>
    </location>
</feature>
<evidence type="ECO:0000256" key="5">
    <source>
        <dbReference type="ARBA" id="ARBA00023242"/>
    </source>
</evidence>
<evidence type="ECO:0000256" key="2">
    <source>
        <dbReference type="ARBA" id="ARBA00022553"/>
    </source>
</evidence>
<organism evidence="7 8">
    <name type="scientific">Rhizoctonia solani</name>
    <dbReference type="NCBI Taxonomy" id="456999"/>
    <lineage>
        <taxon>Eukaryota</taxon>
        <taxon>Fungi</taxon>
        <taxon>Dikarya</taxon>
        <taxon>Basidiomycota</taxon>
        <taxon>Agaricomycotina</taxon>
        <taxon>Agaricomycetes</taxon>
        <taxon>Cantharellales</taxon>
        <taxon>Ceratobasidiaceae</taxon>
        <taxon>Rhizoctonia</taxon>
    </lineage>
</organism>
<dbReference type="AlphaFoldDB" id="A0A8H3HBV0"/>
<feature type="compositionally biased region" description="Basic and acidic residues" evidence="6">
    <location>
        <begin position="191"/>
        <end position="201"/>
    </location>
</feature>
<feature type="compositionally biased region" description="Basic and acidic residues" evidence="6">
    <location>
        <begin position="57"/>
        <end position="76"/>
    </location>
</feature>
<gene>
    <name evidence="7" type="ORF">RDB_LOCUS105945</name>
</gene>